<dbReference type="Gene3D" id="1.10.720.30">
    <property type="entry name" value="SAP domain"/>
    <property type="match status" value="1"/>
</dbReference>
<gene>
    <name evidence="1" type="ORF">LACPH_000425</name>
</gene>
<dbReference type="RefSeq" id="WP_274784360.1">
    <property type="nucleotide sequence ID" value="NZ_CP132482.1"/>
</dbReference>
<accession>A0ABY9L7S5</accession>
<proteinExistence type="predicted"/>
<evidence type="ECO:0000313" key="1">
    <source>
        <dbReference type="EMBL" id="WLV78466.1"/>
    </source>
</evidence>
<keyword evidence="2" id="KW-1185">Reference proteome</keyword>
<reference evidence="1 2" key="1">
    <citation type="submission" date="2023-08" db="EMBL/GenBank/DDBJ databases">
        <authorList>
            <person name="Buchebner-Jance M."/>
        </authorList>
    </citation>
    <scope>NUCLEOTIDE SEQUENCE [LARGE SCALE GENOMIC DNA]</scope>
    <source>
        <strain evidence="1 2">NCIMB 15471</strain>
    </source>
</reference>
<protein>
    <submittedName>
        <fullName evidence="1">SAP domain-containing protein</fullName>
    </submittedName>
</protein>
<name>A0ABY9L7S5_9LACO</name>
<sequence length="227" mass="26295">MAALDGYCQHNDWLMERQKDLDDVKTFFQHYHYKTELVDICRQRHLPTHGTKAELCARLLASMTGQSECKTGSSPQQQHVTTKITLETPLTAFAFTETARSFFAAYFDVQHFHFTKTMAILRRQARSNPSLGLTVADLIEVYKNTQSKSSRDAFLARTTDEQSYEWNHFVHDFFKDPSTKQYQQRLKVAAVLWQIVKRSAKPKCYSPELLIAHHQDLVAFEHHGLRG</sequence>
<evidence type="ECO:0000313" key="2">
    <source>
        <dbReference type="Proteomes" id="UP001233112"/>
    </source>
</evidence>
<dbReference type="EMBL" id="CP132482">
    <property type="protein sequence ID" value="WLV78466.1"/>
    <property type="molecule type" value="Genomic_DNA"/>
</dbReference>
<dbReference type="Pfam" id="PF18953">
    <property type="entry name" value="SAP_new25"/>
    <property type="match status" value="1"/>
</dbReference>
<dbReference type="InterPro" id="IPR036361">
    <property type="entry name" value="SAP_dom_sf"/>
</dbReference>
<dbReference type="Proteomes" id="UP001233112">
    <property type="component" value="Chromosome"/>
</dbReference>
<organism evidence="1 2">
    <name type="scientific">Lacticaseibacillus parahuelsenbergensis</name>
    <dbReference type="NCBI Taxonomy" id="3068305"/>
    <lineage>
        <taxon>Bacteria</taxon>
        <taxon>Bacillati</taxon>
        <taxon>Bacillota</taxon>
        <taxon>Bacilli</taxon>
        <taxon>Lactobacillales</taxon>
        <taxon>Lactobacillaceae</taxon>
        <taxon>Lacticaseibacillus</taxon>
    </lineage>
</organism>
<dbReference type="SUPFAM" id="SSF68906">
    <property type="entry name" value="SAP domain"/>
    <property type="match status" value="1"/>
</dbReference>